<dbReference type="PANTHER" id="PTHR32194">
    <property type="entry name" value="METALLOPROTEASE TLDD"/>
    <property type="match status" value="1"/>
</dbReference>
<gene>
    <name evidence="6" type="ORF">BSAL_00360</name>
</gene>
<dbReference type="Pfam" id="PF00227">
    <property type="entry name" value="Proteasome"/>
    <property type="match status" value="1"/>
</dbReference>
<dbReference type="InterPro" id="IPR029055">
    <property type="entry name" value="Ntn_hydrolases_N"/>
</dbReference>
<keyword evidence="2 5" id="KW-0647">Proteasome</keyword>
<dbReference type="FunFam" id="3.60.20.10:FF:000074">
    <property type="entry name" value="Proteasome subunit beta"/>
    <property type="match status" value="1"/>
</dbReference>
<comment type="subunit">
    <text evidence="4">The 26S proteasome consists of a 20S proteasome core and two 19S regulatory subunits. The 20S proteasome core is composed of 28 subunits that are arranged in four stacked rings, resulting in a barrel-shaped structure. The two end rings are each formed by seven alpha subunits, and the two central rings are each formed by seven beta subunits. The catalytic chamber with the active sites is on the inside of the barrel.</text>
</comment>
<dbReference type="OrthoDB" id="256206at2759"/>
<evidence type="ECO:0000256" key="1">
    <source>
        <dbReference type="ARBA" id="ARBA00022490"/>
    </source>
</evidence>
<keyword evidence="1 5" id="KW-0963">Cytoplasm</keyword>
<dbReference type="Gene3D" id="3.60.20.10">
    <property type="entry name" value="Glutamine Phosphoribosylpyrophosphate, subunit 1, domain 1"/>
    <property type="match status" value="1"/>
</dbReference>
<dbReference type="PANTHER" id="PTHR32194:SF6">
    <property type="entry name" value="PROTEASOME SUBUNIT BETA"/>
    <property type="match status" value="1"/>
</dbReference>
<dbReference type="InterPro" id="IPR016050">
    <property type="entry name" value="Proteasome_bsu_CS"/>
</dbReference>
<keyword evidence="3 5" id="KW-0539">Nucleus</keyword>
<proteinExistence type="inferred from homology"/>
<name>A0A0S4IKM4_BODSA</name>
<dbReference type="InterPro" id="IPR016295">
    <property type="entry name" value="Proteasome_beta4"/>
</dbReference>
<comment type="similarity">
    <text evidence="5">Belongs to the peptidase T1B family.</text>
</comment>
<evidence type="ECO:0000313" key="6">
    <source>
        <dbReference type="EMBL" id="CUF10628.1"/>
    </source>
</evidence>
<dbReference type="GO" id="GO:0005634">
    <property type="term" value="C:nucleus"/>
    <property type="evidence" value="ECO:0007669"/>
    <property type="project" value="UniProtKB-SubCell"/>
</dbReference>
<dbReference type="Proteomes" id="UP000051952">
    <property type="component" value="Unassembled WGS sequence"/>
</dbReference>
<reference evidence="7" key="1">
    <citation type="submission" date="2015-09" db="EMBL/GenBank/DDBJ databases">
        <authorList>
            <consortium name="Pathogen Informatics"/>
        </authorList>
    </citation>
    <scope>NUCLEOTIDE SEQUENCE [LARGE SCALE GENOMIC DNA]</scope>
    <source>
        <strain evidence="7">Lake Konstanz</strain>
    </source>
</reference>
<dbReference type="GO" id="GO:0051603">
    <property type="term" value="P:proteolysis involved in protein catabolic process"/>
    <property type="evidence" value="ECO:0007669"/>
    <property type="project" value="InterPro"/>
</dbReference>
<evidence type="ECO:0000256" key="3">
    <source>
        <dbReference type="ARBA" id="ARBA00023242"/>
    </source>
</evidence>
<dbReference type="InterPro" id="IPR001353">
    <property type="entry name" value="Proteasome_sua/b"/>
</dbReference>
<dbReference type="CDD" id="cd03760">
    <property type="entry name" value="proteasome_beta_type_4"/>
    <property type="match status" value="1"/>
</dbReference>
<evidence type="ECO:0000256" key="4">
    <source>
        <dbReference type="ARBA" id="ARBA00026071"/>
    </source>
</evidence>
<dbReference type="VEuPathDB" id="TriTrypDB:BSAL_00360"/>
<sequence>MYPHKFIPKSPYVAISVTVGKATYSMASGGSVIGIKYDGGVLIASDTLLSYGSLAKWPNIPRIKILGSSSAVCASGDYADFQEVTKILESRINEDAIAGDAPEMDSWELFSTLHRFMYQKRCDFEPAVCQFVFAGSNAEGKTILAGVDDIGTKWEADCVGSGYGAHISIPLLRKVLDAKNNKITRDEALAVVQDCLRVTFYRECRAINKFQIADISAGKVVISDPFSLETKWDFAGFAFEKTAIIR</sequence>
<dbReference type="InterPro" id="IPR023333">
    <property type="entry name" value="Proteasome_suB-type"/>
</dbReference>
<dbReference type="GO" id="GO:0005737">
    <property type="term" value="C:cytoplasm"/>
    <property type="evidence" value="ECO:0007669"/>
    <property type="project" value="UniProtKB-SubCell"/>
</dbReference>
<keyword evidence="7" id="KW-1185">Reference proteome</keyword>
<protein>
    <recommendedName>
        <fullName evidence="5">Proteasome subunit beta</fullName>
    </recommendedName>
</protein>
<evidence type="ECO:0000256" key="2">
    <source>
        <dbReference type="ARBA" id="ARBA00022942"/>
    </source>
</evidence>
<organism evidence="6 7">
    <name type="scientific">Bodo saltans</name>
    <name type="common">Flagellated protozoan</name>
    <dbReference type="NCBI Taxonomy" id="75058"/>
    <lineage>
        <taxon>Eukaryota</taxon>
        <taxon>Discoba</taxon>
        <taxon>Euglenozoa</taxon>
        <taxon>Kinetoplastea</taxon>
        <taxon>Metakinetoplastina</taxon>
        <taxon>Eubodonida</taxon>
        <taxon>Bodonidae</taxon>
        <taxon>Bodo</taxon>
    </lineage>
</organism>
<dbReference type="PIRSF" id="PIRSF001213">
    <property type="entry name" value="Psome_endopept_beta"/>
    <property type="match status" value="1"/>
</dbReference>
<comment type="subcellular location">
    <subcellularLocation>
        <location evidence="5">Cytoplasm</location>
    </subcellularLocation>
    <subcellularLocation>
        <location evidence="5">Nucleus</location>
    </subcellularLocation>
</comment>
<comment type="function">
    <text evidence="5">Non-catalytic component of the proteasome.</text>
</comment>
<evidence type="ECO:0000256" key="5">
    <source>
        <dbReference type="PIRNR" id="PIRNR001213"/>
    </source>
</evidence>
<dbReference type="PROSITE" id="PS00854">
    <property type="entry name" value="PROTEASOME_BETA_1"/>
    <property type="match status" value="1"/>
</dbReference>
<dbReference type="GO" id="GO:0019774">
    <property type="term" value="C:proteasome core complex, beta-subunit complex"/>
    <property type="evidence" value="ECO:0007669"/>
    <property type="project" value="UniProtKB-UniRule"/>
</dbReference>
<dbReference type="AlphaFoldDB" id="A0A0S4IKM4"/>
<evidence type="ECO:0000313" key="7">
    <source>
        <dbReference type="Proteomes" id="UP000051952"/>
    </source>
</evidence>
<dbReference type="SUPFAM" id="SSF56235">
    <property type="entry name" value="N-terminal nucleophile aminohydrolases (Ntn hydrolases)"/>
    <property type="match status" value="1"/>
</dbReference>
<accession>A0A0S4IKM4</accession>
<dbReference type="OMA" id="QPIMRRY"/>
<dbReference type="EMBL" id="CYKH01000241">
    <property type="protein sequence ID" value="CUF10628.1"/>
    <property type="molecule type" value="Genomic_DNA"/>
</dbReference>